<gene>
    <name evidence="2" type="ORF">BI198_14230</name>
</gene>
<evidence type="ECO:0000313" key="2">
    <source>
        <dbReference type="EMBL" id="OEY70595.1"/>
    </source>
</evidence>
<dbReference type="SUPFAM" id="SSF158452">
    <property type="entry name" value="YqcC-like"/>
    <property type="match status" value="1"/>
</dbReference>
<dbReference type="AlphaFoldDB" id="A0A1E7Q8T0"/>
<dbReference type="GO" id="GO:0044010">
    <property type="term" value="P:single-species biofilm formation"/>
    <property type="evidence" value="ECO:0007669"/>
    <property type="project" value="TreeGrafter"/>
</dbReference>
<sequence>MNSQIELLLAELEIELKLINLWSASPPDATAMNSTTPFCCDTMPLENWLQYIFIPRMQALIAAQAALPNKVSVHPMAEEAFKSQGATAQPLLSIIKRIDNSLSGVA</sequence>
<dbReference type="OrthoDB" id="8794567at2"/>
<dbReference type="STRING" id="1628148.BI198_14230"/>
<dbReference type="InterPro" id="IPR023376">
    <property type="entry name" value="YqcC-like_dom"/>
</dbReference>
<dbReference type="Gene3D" id="1.20.1440.40">
    <property type="entry name" value="YqcC-like"/>
    <property type="match status" value="1"/>
</dbReference>
<dbReference type="RefSeq" id="WP_070050149.1">
    <property type="nucleotide sequence ID" value="NZ_CBCSDO010000002.1"/>
</dbReference>
<protein>
    <recommendedName>
        <fullName evidence="1">YqcC-like domain-containing protein</fullName>
    </recommendedName>
</protein>
<keyword evidence="3" id="KW-1185">Reference proteome</keyword>
<dbReference type="Pfam" id="PF04287">
    <property type="entry name" value="DUF446"/>
    <property type="match status" value="1"/>
</dbReference>
<feature type="domain" description="YqcC-like" evidence="1">
    <location>
        <begin position="5"/>
        <end position="100"/>
    </location>
</feature>
<dbReference type="PIRSF" id="PIRSF006257">
    <property type="entry name" value="UCP006257"/>
    <property type="match status" value="1"/>
</dbReference>
<name>A0A1E7Q8T0_9GAMM</name>
<reference evidence="3" key="1">
    <citation type="submission" date="2016-09" db="EMBL/GenBank/DDBJ databases">
        <authorList>
            <person name="Wan X."/>
            <person name="Hou S."/>
        </authorList>
    </citation>
    <scope>NUCLEOTIDE SEQUENCE [LARGE SCALE GENOMIC DNA]</scope>
    <source>
        <strain evidence="3">KH87</strain>
    </source>
</reference>
<dbReference type="EMBL" id="MKEK01000001">
    <property type="protein sequence ID" value="OEY70595.1"/>
    <property type="molecule type" value="Genomic_DNA"/>
</dbReference>
<evidence type="ECO:0000313" key="3">
    <source>
        <dbReference type="Proteomes" id="UP000242258"/>
    </source>
</evidence>
<dbReference type="InterPro" id="IPR036814">
    <property type="entry name" value="YqcC-like_sf"/>
</dbReference>
<proteinExistence type="predicted"/>
<dbReference type="InterPro" id="IPR007384">
    <property type="entry name" value="UCP006257"/>
</dbReference>
<evidence type="ECO:0000259" key="1">
    <source>
        <dbReference type="Pfam" id="PF04287"/>
    </source>
</evidence>
<comment type="caution">
    <text evidence="2">The sequence shown here is derived from an EMBL/GenBank/DDBJ whole genome shotgun (WGS) entry which is preliminary data.</text>
</comment>
<dbReference type="Proteomes" id="UP000242258">
    <property type="component" value="Unassembled WGS sequence"/>
</dbReference>
<organism evidence="2 3">
    <name type="scientific">Rheinheimera salexigens</name>
    <dbReference type="NCBI Taxonomy" id="1628148"/>
    <lineage>
        <taxon>Bacteria</taxon>
        <taxon>Pseudomonadati</taxon>
        <taxon>Pseudomonadota</taxon>
        <taxon>Gammaproteobacteria</taxon>
        <taxon>Chromatiales</taxon>
        <taxon>Chromatiaceae</taxon>
        <taxon>Rheinheimera</taxon>
    </lineage>
</organism>
<accession>A0A1E7Q8T0</accession>
<dbReference type="PANTHER" id="PTHR39586">
    <property type="entry name" value="CYTOPLASMIC PROTEIN-RELATED"/>
    <property type="match status" value="1"/>
</dbReference>
<dbReference type="PANTHER" id="PTHR39586:SF1">
    <property type="entry name" value="CYTOPLASMIC PROTEIN"/>
    <property type="match status" value="1"/>
</dbReference>